<dbReference type="EMBL" id="LIAE01008565">
    <property type="protein sequence ID" value="PAV73606.1"/>
    <property type="molecule type" value="Genomic_DNA"/>
</dbReference>
<proteinExistence type="predicted"/>
<dbReference type="Gene3D" id="3.30.160.60">
    <property type="entry name" value="Classic Zinc Finger"/>
    <property type="match status" value="1"/>
</dbReference>
<organism evidence="3 4">
    <name type="scientific">Diploscapter pachys</name>
    <dbReference type="NCBI Taxonomy" id="2018661"/>
    <lineage>
        <taxon>Eukaryota</taxon>
        <taxon>Metazoa</taxon>
        <taxon>Ecdysozoa</taxon>
        <taxon>Nematoda</taxon>
        <taxon>Chromadorea</taxon>
        <taxon>Rhabditida</taxon>
        <taxon>Rhabditina</taxon>
        <taxon>Rhabditomorpha</taxon>
        <taxon>Rhabditoidea</taxon>
        <taxon>Rhabditidae</taxon>
        <taxon>Diploscapter</taxon>
    </lineage>
</organism>
<sequence>MRGAPNWAKWSEKAGLVSFSLPNPSSMESITCCLYPIERPSSKLLKEHISFDHLDWQPYKCAYCSKTRASKAQLLEHCFAVHQIKDPEIGNE</sequence>
<evidence type="ECO:0000259" key="2">
    <source>
        <dbReference type="PROSITE" id="PS50157"/>
    </source>
</evidence>
<dbReference type="Proteomes" id="UP000218231">
    <property type="component" value="Unassembled WGS sequence"/>
</dbReference>
<keyword evidence="1" id="KW-0479">Metal-binding</keyword>
<comment type="caution">
    <text evidence="3">The sequence shown here is derived from an EMBL/GenBank/DDBJ whole genome shotgun (WGS) entry which is preliminary data.</text>
</comment>
<evidence type="ECO:0000313" key="3">
    <source>
        <dbReference type="EMBL" id="PAV73606.1"/>
    </source>
</evidence>
<accession>A0A2A2KHT5</accession>
<keyword evidence="4" id="KW-1185">Reference proteome</keyword>
<protein>
    <recommendedName>
        <fullName evidence="2">C2H2-type domain-containing protein</fullName>
    </recommendedName>
</protein>
<gene>
    <name evidence="3" type="ORF">WR25_00786</name>
</gene>
<keyword evidence="1" id="KW-0863">Zinc-finger</keyword>
<feature type="domain" description="C2H2-type" evidence="2">
    <location>
        <begin position="59"/>
        <end position="87"/>
    </location>
</feature>
<dbReference type="GO" id="GO:0008270">
    <property type="term" value="F:zinc ion binding"/>
    <property type="evidence" value="ECO:0007669"/>
    <property type="project" value="UniProtKB-KW"/>
</dbReference>
<dbReference type="AlphaFoldDB" id="A0A2A2KHT5"/>
<evidence type="ECO:0000313" key="4">
    <source>
        <dbReference type="Proteomes" id="UP000218231"/>
    </source>
</evidence>
<dbReference type="InterPro" id="IPR013087">
    <property type="entry name" value="Znf_C2H2_type"/>
</dbReference>
<dbReference type="PROSITE" id="PS50157">
    <property type="entry name" value="ZINC_FINGER_C2H2_2"/>
    <property type="match status" value="1"/>
</dbReference>
<keyword evidence="1" id="KW-0862">Zinc</keyword>
<dbReference type="SUPFAM" id="SSF57667">
    <property type="entry name" value="beta-beta-alpha zinc fingers"/>
    <property type="match status" value="1"/>
</dbReference>
<dbReference type="InterPro" id="IPR036236">
    <property type="entry name" value="Znf_C2H2_sf"/>
</dbReference>
<reference evidence="3 4" key="1">
    <citation type="journal article" date="2017" name="Curr. Biol.">
        <title>Genome architecture and evolution of a unichromosomal asexual nematode.</title>
        <authorList>
            <person name="Fradin H."/>
            <person name="Zegar C."/>
            <person name="Gutwein M."/>
            <person name="Lucas J."/>
            <person name="Kovtun M."/>
            <person name="Corcoran D."/>
            <person name="Baugh L.R."/>
            <person name="Kiontke K."/>
            <person name="Gunsalus K."/>
            <person name="Fitch D.H."/>
            <person name="Piano F."/>
        </authorList>
    </citation>
    <scope>NUCLEOTIDE SEQUENCE [LARGE SCALE GENOMIC DNA]</scope>
    <source>
        <strain evidence="3">PF1309</strain>
    </source>
</reference>
<name>A0A2A2KHT5_9BILA</name>
<evidence type="ECO:0000256" key="1">
    <source>
        <dbReference type="PROSITE-ProRule" id="PRU00042"/>
    </source>
</evidence>